<dbReference type="Proteomes" id="UP000190888">
    <property type="component" value="Unassembled WGS sequence"/>
</dbReference>
<dbReference type="GO" id="GO:0005524">
    <property type="term" value="F:ATP binding"/>
    <property type="evidence" value="ECO:0007669"/>
    <property type="project" value="InterPro"/>
</dbReference>
<dbReference type="InterPro" id="IPR003959">
    <property type="entry name" value="ATPase_AAA_core"/>
</dbReference>
<dbReference type="GO" id="GO:0016887">
    <property type="term" value="F:ATP hydrolysis activity"/>
    <property type="evidence" value="ECO:0007669"/>
    <property type="project" value="InterPro"/>
</dbReference>
<dbReference type="AlphaFoldDB" id="A0A1T4M5S1"/>
<dbReference type="RefSeq" id="WP_078830676.1">
    <property type="nucleotide sequence ID" value="NZ_FUWH01000003.1"/>
</dbReference>
<gene>
    <name evidence="2" type="ORF">SAMN04488132_103186</name>
</gene>
<dbReference type="Pfam" id="PF13304">
    <property type="entry name" value="AAA_21"/>
    <property type="match status" value="1"/>
</dbReference>
<sequence>MELKKIKLSGFANIESIDIELGKLNALVALNNYGKSNVLDAIEFGIDFIIQPLPVKSRMMAYRPVIPINSHIDKLPFSFEVGINSNFQNEEHSIVYGFSFEWIKNDKGKGQKIKEEYLKVKSNKVDSKYKTILNRNLEKTLYLSSQTGRCDKILKVQKNELAINKLLNFDDLFYWDVIKAINTLSIAQVDTLQNPDGIFGSIVIKGKEDDIVKNDYSVSLGETSNAGFFIYSLMKRNPSTYELFKDSVKTLLPSIEDFEPIEIDLKSSVTFKNEKPKIPLDFPEKLYDIRVKETNTNQQTSIGRLSSGSQKLFYVLALTIAAEHNKTPLITFEELENSIHPGLLQKLLIIIDGLTDKTKVLLSSHSPYLVQYLDINKIKIGLPNSKGLAVFKEIKKTKFTKVITIAEEEGISVGDVIFDKMIESASGESDLLNELCK</sequence>
<dbReference type="OrthoDB" id="1803022at2"/>
<dbReference type="Gene3D" id="3.40.50.300">
    <property type="entry name" value="P-loop containing nucleotide triphosphate hydrolases"/>
    <property type="match status" value="2"/>
</dbReference>
<protein>
    <submittedName>
        <fullName evidence="2">AAA domain-containing protein, putative AbiEii toxin, Type IV TA system</fullName>
    </submittedName>
</protein>
<dbReference type="STRING" id="413434.SAMN04488132_103186"/>
<organism evidence="2 3">
    <name type="scientific">Sediminibacterium ginsengisoli</name>
    <dbReference type="NCBI Taxonomy" id="413434"/>
    <lineage>
        <taxon>Bacteria</taxon>
        <taxon>Pseudomonadati</taxon>
        <taxon>Bacteroidota</taxon>
        <taxon>Chitinophagia</taxon>
        <taxon>Chitinophagales</taxon>
        <taxon>Chitinophagaceae</taxon>
        <taxon>Sediminibacterium</taxon>
    </lineage>
</organism>
<accession>A0A1T4M5S1</accession>
<proteinExistence type="predicted"/>
<dbReference type="PANTHER" id="PTHR43581">
    <property type="entry name" value="ATP/GTP PHOSPHATASE"/>
    <property type="match status" value="1"/>
</dbReference>
<keyword evidence="3" id="KW-1185">Reference proteome</keyword>
<reference evidence="2 3" key="1">
    <citation type="submission" date="2017-02" db="EMBL/GenBank/DDBJ databases">
        <authorList>
            <person name="Peterson S.W."/>
        </authorList>
    </citation>
    <scope>NUCLEOTIDE SEQUENCE [LARGE SCALE GENOMIC DNA]</scope>
    <source>
        <strain evidence="2 3">DSM 22335</strain>
    </source>
</reference>
<feature type="domain" description="ATPase AAA-type core" evidence="1">
    <location>
        <begin position="30"/>
        <end position="370"/>
    </location>
</feature>
<evidence type="ECO:0000313" key="2">
    <source>
        <dbReference type="EMBL" id="SJZ62272.1"/>
    </source>
</evidence>
<dbReference type="SUPFAM" id="SSF52540">
    <property type="entry name" value="P-loop containing nucleoside triphosphate hydrolases"/>
    <property type="match status" value="1"/>
</dbReference>
<evidence type="ECO:0000313" key="3">
    <source>
        <dbReference type="Proteomes" id="UP000190888"/>
    </source>
</evidence>
<dbReference type="InterPro" id="IPR027417">
    <property type="entry name" value="P-loop_NTPase"/>
</dbReference>
<dbReference type="InterPro" id="IPR051396">
    <property type="entry name" value="Bact_Antivir_Def_Nuclease"/>
</dbReference>
<dbReference type="PANTHER" id="PTHR43581:SF4">
    <property type="entry name" value="ATP_GTP PHOSPHATASE"/>
    <property type="match status" value="1"/>
</dbReference>
<evidence type="ECO:0000259" key="1">
    <source>
        <dbReference type="Pfam" id="PF13304"/>
    </source>
</evidence>
<dbReference type="EMBL" id="FUWH01000003">
    <property type="protein sequence ID" value="SJZ62272.1"/>
    <property type="molecule type" value="Genomic_DNA"/>
</dbReference>
<name>A0A1T4M5S1_9BACT</name>